<dbReference type="PANTHER" id="PTHR43399:SF4">
    <property type="entry name" value="CELL WALL-ASSOCIATED PROTEASE"/>
    <property type="match status" value="1"/>
</dbReference>
<feature type="domain" description="Peptidase S8/S53" evidence="6">
    <location>
        <begin position="218"/>
        <end position="482"/>
    </location>
</feature>
<reference evidence="8" key="1">
    <citation type="journal article" date="2019" name="Int. J. Syst. Evol. Microbiol.">
        <title>The Global Catalogue of Microorganisms (GCM) 10K type strain sequencing project: providing services to taxonomists for standard genome sequencing and annotation.</title>
        <authorList>
            <consortium name="The Broad Institute Genomics Platform"/>
            <consortium name="The Broad Institute Genome Sequencing Center for Infectious Disease"/>
            <person name="Wu L."/>
            <person name="Ma J."/>
        </authorList>
    </citation>
    <scope>NUCLEOTIDE SEQUENCE [LARGE SCALE GENOMIC DNA]</scope>
    <source>
        <strain evidence="8">JCM 9918</strain>
    </source>
</reference>
<dbReference type="InterPro" id="IPR051048">
    <property type="entry name" value="Peptidase_S8/S53_subtilisin"/>
</dbReference>
<evidence type="ECO:0000256" key="3">
    <source>
        <dbReference type="ARBA" id="ARBA00022801"/>
    </source>
</evidence>
<evidence type="ECO:0000256" key="1">
    <source>
        <dbReference type="ARBA" id="ARBA00011073"/>
    </source>
</evidence>
<comment type="caution">
    <text evidence="7">The sequence shown here is derived from an EMBL/GenBank/DDBJ whole genome shotgun (WGS) entry which is preliminary data.</text>
</comment>
<feature type="active site" description="Charge relay system" evidence="5">
    <location>
        <position position="227"/>
    </location>
</feature>
<protein>
    <submittedName>
        <fullName evidence="7">S8 family serine peptidase</fullName>
    </submittedName>
</protein>
<dbReference type="Proteomes" id="UP001596112">
    <property type="component" value="Unassembled WGS sequence"/>
</dbReference>
<dbReference type="InterPro" id="IPR022398">
    <property type="entry name" value="Peptidase_S8_His-AS"/>
</dbReference>
<proteinExistence type="inferred from homology"/>
<evidence type="ECO:0000256" key="4">
    <source>
        <dbReference type="ARBA" id="ARBA00022825"/>
    </source>
</evidence>
<dbReference type="InterPro" id="IPR036852">
    <property type="entry name" value="Peptidase_S8/S53_dom_sf"/>
</dbReference>
<dbReference type="SUPFAM" id="SSF81296">
    <property type="entry name" value="E set domains"/>
    <property type="match status" value="1"/>
</dbReference>
<name>A0ABW1BKK8_9ACTN</name>
<comment type="similarity">
    <text evidence="1 5">Belongs to the peptidase S8 family.</text>
</comment>
<evidence type="ECO:0000256" key="2">
    <source>
        <dbReference type="ARBA" id="ARBA00022670"/>
    </source>
</evidence>
<keyword evidence="2 5" id="KW-0645">Protease</keyword>
<dbReference type="Pfam" id="PF00082">
    <property type="entry name" value="Peptidase_S8"/>
    <property type="match status" value="1"/>
</dbReference>
<evidence type="ECO:0000256" key="5">
    <source>
        <dbReference type="PROSITE-ProRule" id="PRU01240"/>
    </source>
</evidence>
<dbReference type="EMBL" id="JBHSNZ010000064">
    <property type="protein sequence ID" value="MFC5813299.1"/>
    <property type="molecule type" value="Genomic_DNA"/>
</dbReference>
<dbReference type="InterPro" id="IPR014756">
    <property type="entry name" value="Ig_E-set"/>
</dbReference>
<dbReference type="PROSITE" id="PS51892">
    <property type="entry name" value="SUBTILASE"/>
    <property type="match status" value="1"/>
</dbReference>
<evidence type="ECO:0000313" key="7">
    <source>
        <dbReference type="EMBL" id="MFC5813299.1"/>
    </source>
</evidence>
<dbReference type="PANTHER" id="PTHR43399">
    <property type="entry name" value="SUBTILISIN-RELATED"/>
    <property type="match status" value="1"/>
</dbReference>
<dbReference type="InterPro" id="IPR023828">
    <property type="entry name" value="Peptidase_S8_Ser-AS"/>
</dbReference>
<dbReference type="PROSITE" id="PS00138">
    <property type="entry name" value="SUBTILASE_SER"/>
    <property type="match status" value="1"/>
</dbReference>
<keyword evidence="8" id="KW-1185">Reference proteome</keyword>
<accession>A0ABW1BKK8</accession>
<dbReference type="PROSITE" id="PS00137">
    <property type="entry name" value="SUBTILASE_HIS"/>
    <property type="match status" value="1"/>
</dbReference>
<sequence>MAAGLVLGLGQPGWAGSDTSSPSAFGPGAQQRMARNVTVTLLTGDRVTVSTGENQRATVQPAPGREDLRFFTRSVDGDLHVVPEDADSLIRSGKVDERLFNISALLRYGYQDTARPDLPVMIRYRAVGTRTTARGTLGEVGAEVTRELPAIGGAAVTVSKRRAAEVWQALTPADGSAARLDSGSGVDRIWLDGKRELALDKSVSQIGAPAAWEAGYTGKGVTVAVLDGGVDVDHPDLVGRVAYSENFTTSPETRDTVGHGTHVASTIAGSGAASGGKYKGVAPDATLVSGKVCPDRSCDESAMLAGMEWAAVEKKAAIVNISIGGGDTPAVDPLEEAVNTLTRQTGTLFVIAAGNSGSGRYSLDSPGTADAALTVGAVDKSDQLAPFSSRGPRLGDDVVKPDLTAPGVDIVAARAEGTAMGTPVDDHYTSASGTSMATPHVAGAAALLAQQHPDWRASRLKPALTASAQVAPGQSVFEQGAGRVDLTRALVQTVTADASSLSFGRALWPHTDDNLVDRTVTYTNDGDSAVTLDLDVQVAGPDGATAPAGLFTASARRVTVPAGGRAEVTLTADTRVDAADGVWSGRLVATGPSTRLVTPFSVHREVESYDVTVTDLDANGEPTGQHNTVLVNLDTDIDTTVWEPDGRTTVRLPKGRYGLSSRIFTDGGVAVLARPELVLDEDTSITVDARDAKPVEVTATLPRKSAMLFQSNVGYSFSTARGTLATFGVMGSSFDGISIGQIGSPASGAAFSALVSGQWADSGTDGTYGNSPYLYASGEVVKGRMPVGFRRSYTQRDFAAIRQDFHDPAGGELGGFRYVDPVVGMVAGYALQVPVPGKRVEYVTEGLEWSSALWLNDGTVLESPLRSYRAGRSYEDPWNTAPFGPSSRQSRAFTGVSRLGDRLTVSSPLFGDAAGHPGDAPVSAARTALYRNGELSQENKYAGFGRFTMGADPATYRLETSGTRATGDLSTRVDVAWTFRSAHADRYTRPALLGLRFSPRLDADNAAPGGTAFTVPFTVNHQAGSSGGGKVRKPTVEVSYDDGRTWQSARVAPAGKGWTAQVRHPAGPGFVSLRTTATDTVGNSVVQTVIHAYRLT</sequence>
<dbReference type="PRINTS" id="PR00723">
    <property type="entry name" value="SUBTILISIN"/>
</dbReference>
<evidence type="ECO:0000313" key="8">
    <source>
        <dbReference type="Proteomes" id="UP001596112"/>
    </source>
</evidence>
<keyword evidence="4 5" id="KW-0720">Serine protease</keyword>
<keyword evidence="3 5" id="KW-0378">Hydrolase</keyword>
<dbReference type="InterPro" id="IPR015500">
    <property type="entry name" value="Peptidase_S8_subtilisin-rel"/>
</dbReference>
<dbReference type="InterPro" id="IPR000209">
    <property type="entry name" value="Peptidase_S8/S53_dom"/>
</dbReference>
<organism evidence="7 8">
    <name type="scientific">Streptomyces heilongjiangensis</name>
    <dbReference type="NCBI Taxonomy" id="945052"/>
    <lineage>
        <taxon>Bacteria</taxon>
        <taxon>Bacillati</taxon>
        <taxon>Actinomycetota</taxon>
        <taxon>Actinomycetes</taxon>
        <taxon>Kitasatosporales</taxon>
        <taxon>Streptomycetaceae</taxon>
        <taxon>Streptomyces</taxon>
    </lineage>
</organism>
<dbReference type="Gene3D" id="3.40.50.200">
    <property type="entry name" value="Peptidase S8/S53 domain"/>
    <property type="match status" value="1"/>
</dbReference>
<feature type="active site" description="Charge relay system" evidence="5">
    <location>
        <position position="435"/>
    </location>
</feature>
<dbReference type="SUPFAM" id="SSF52743">
    <property type="entry name" value="Subtilisin-like"/>
    <property type="match status" value="1"/>
</dbReference>
<evidence type="ECO:0000259" key="6">
    <source>
        <dbReference type="Pfam" id="PF00082"/>
    </source>
</evidence>
<dbReference type="RefSeq" id="WP_272173333.1">
    <property type="nucleotide sequence ID" value="NZ_JAQOSL010000098.1"/>
</dbReference>
<gene>
    <name evidence="7" type="ORF">ACFQGO_38370</name>
</gene>
<feature type="active site" description="Charge relay system" evidence="5">
    <location>
        <position position="259"/>
    </location>
</feature>